<dbReference type="AlphaFoldDB" id="A0A940SR72"/>
<accession>A0A940SR72</accession>
<organism evidence="9 10">
    <name type="scientific">Vagococcus allomyrinae</name>
    <dbReference type="NCBI Taxonomy" id="2794353"/>
    <lineage>
        <taxon>Bacteria</taxon>
        <taxon>Bacillati</taxon>
        <taxon>Bacillota</taxon>
        <taxon>Bacilli</taxon>
        <taxon>Lactobacillales</taxon>
        <taxon>Enterococcaceae</taxon>
        <taxon>Vagococcus</taxon>
    </lineage>
</organism>
<keyword evidence="6 7" id="KW-0472">Membrane</keyword>
<evidence type="ECO:0000256" key="4">
    <source>
        <dbReference type="ARBA" id="ARBA00022692"/>
    </source>
</evidence>
<proteinExistence type="inferred from homology"/>
<dbReference type="CDD" id="cd06261">
    <property type="entry name" value="TM_PBP2"/>
    <property type="match status" value="1"/>
</dbReference>
<comment type="similarity">
    <text evidence="7">Belongs to the binding-protein-dependent transport system permease family.</text>
</comment>
<dbReference type="GO" id="GO:0005886">
    <property type="term" value="C:plasma membrane"/>
    <property type="evidence" value="ECO:0007669"/>
    <property type="project" value="UniProtKB-SubCell"/>
</dbReference>
<evidence type="ECO:0000313" key="9">
    <source>
        <dbReference type="EMBL" id="MBP1040482.1"/>
    </source>
</evidence>
<evidence type="ECO:0000313" key="10">
    <source>
        <dbReference type="Proteomes" id="UP000674938"/>
    </source>
</evidence>
<dbReference type="GO" id="GO:0055085">
    <property type="term" value="P:transmembrane transport"/>
    <property type="evidence" value="ECO:0007669"/>
    <property type="project" value="InterPro"/>
</dbReference>
<keyword evidence="4 7" id="KW-0812">Transmembrane</keyword>
<dbReference type="PANTHER" id="PTHR30193">
    <property type="entry name" value="ABC TRANSPORTER PERMEASE PROTEIN"/>
    <property type="match status" value="1"/>
</dbReference>
<keyword evidence="10" id="KW-1185">Reference proteome</keyword>
<name>A0A940SR72_9ENTE</name>
<feature type="transmembrane region" description="Helical" evidence="7">
    <location>
        <begin position="103"/>
        <end position="124"/>
    </location>
</feature>
<comment type="caution">
    <text evidence="9">The sequence shown here is derived from an EMBL/GenBank/DDBJ whole genome shotgun (WGS) entry which is preliminary data.</text>
</comment>
<evidence type="ECO:0000256" key="6">
    <source>
        <dbReference type="ARBA" id="ARBA00023136"/>
    </source>
</evidence>
<evidence type="ECO:0000259" key="8">
    <source>
        <dbReference type="PROSITE" id="PS50928"/>
    </source>
</evidence>
<dbReference type="PANTHER" id="PTHR30193:SF37">
    <property type="entry name" value="INNER MEMBRANE ABC TRANSPORTER PERMEASE PROTEIN YCJO"/>
    <property type="match status" value="1"/>
</dbReference>
<feature type="domain" description="ABC transmembrane type-1" evidence="8">
    <location>
        <begin position="66"/>
        <end position="277"/>
    </location>
</feature>
<evidence type="ECO:0000256" key="2">
    <source>
        <dbReference type="ARBA" id="ARBA00022448"/>
    </source>
</evidence>
<feature type="transmembrane region" description="Helical" evidence="7">
    <location>
        <begin position="150"/>
        <end position="175"/>
    </location>
</feature>
<keyword evidence="2 7" id="KW-0813">Transport</keyword>
<keyword evidence="3" id="KW-1003">Cell membrane</keyword>
<evidence type="ECO:0000256" key="1">
    <source>
        <dbReference type="ARBA" id="ARBA00004651"/>
    </source>
</evidence>
<evidence type="ECO:0000256" key="3">
    <source>
        <dbReference type="ARBA" id="ARBA00022475"/>
    </source>
</evidence>
<evidence type="ECO:0000256" key="5">
    <source>
        <dbReference type="ARBA" id="ARBA00022989"/>
    </source>
</evidence>
<dbReference type="InterPro" id="IPR000515">
    <property type="entry name" value="MetI-like"/>
</dbReference>
<dbReference type="SUPFAM" id="SSF161098">
    <property type="entry name" value="MetI-like"/>
    <property type="match status" value="1"/>
</dbReference>
<protein>
    <submittedName>
        <fullName evidence="9">Sugar ABC transporter permease</fullName>
    </submittedName>
</protein>
<dbReference type="InterPro" id="IPR051393">
    <property type="entry name" value="ABC_transporter_permease"/>
</dbReference>
<gene>
    <name evidence="9" type="ORF">I6N95_05660</name>
</gene>
<feature type="transmembrane region" description="Helical" evidence="7">
    <location>
        <begin position="66"/>
        <end position="91"/>
    </location>
</feature>
<dbReference type="InterPro" id="IPR035906">
    <property type="entry name" value="MetI-like_sf"/>
</dbReference>
<sequence length="289" mass="32780">MKNYRKTMYMMTIPAVILFFVFHTFPFLQGVFYSFTNWNGLNKTFDMVGFKNYLNLFKDSNVLSSYLFTFKFAIISTILVNIISLLVAIGLNSRIKFKNFFRAIYFLPNVLGTLIVGYIFNYFFANVLPTWGTTLQVPFLENNILGSVELAWIGIIIVAVWQGCAMNIILYLSGLQTVPEELYEASAIDGANMWQNFWKITFPSIAPFFTINMVLSLKNFLQVFDQIIALTGGGPAKSTESIAFLIYNGGFKGGEMAYQSANSVVYFIVITGISLFQLRILQRREGDDA</sequence>
<feature type="transmembrane region" description="Helical" evidence="7">
    <location>
        <begin position="12"/>
        <end position="35"/>
    </location>
</feature>
<keyword evidence="5 7" id="KW-1133">Transmembrane helix</keyword>
<dbReference type="Proteomes" id="UP000674938">
    <property type="component" value="Unassembled WGS sequence"/>
</dbReference>
<dbReference type="PROSITE" id="PS50928">
    <property type="entry name" value="ABC_TM1"/>
    <property type="match status" value="1"/>
</dbReference>
<evidence type="ECO:0000256" key="7">
    <source>
        <dbReference type="RuleBase" id="RU363032"/>
    </source>
</evidence>
<feature type="transmembrane region" description="Helical" evidence="7">
    <location>
        <begin position="264"/>
        <end position="281"/>
    </location>
</feature>
<dbReference type="EMBL" id="JAEEGA010000003">
    <property type="protein sequence ID" value="MBP1040482.1"/>
    <property type="molecule type" value="Genomic_DNA"/>
</dbReference>
<dbReference type="Pfam" id="PF00528">
    <property type="entry name" value="BPD_transp_1"/>
    <property type="match status" value="1"/>
</dbReference>
<dbReference type="RefSeq" id="WP_209525493.1">
    <property type="nucleotide sequence ID" value="NZ_JAEEGA010000003.1"/>
</dbReference>
<dbReference type="Gene3D" id="1.10.3720.10">
    <property type="entry name" value="MetI-like"/>
    <property type="match status" value="1"/>
</dbReference>
<reference evidence="9" key="1">
    <citation type="submission" date="2020-12" db="EMBL/GenBank/DDBJ databases">
        <title>Vagococcus allomyrinae sp. nov. and Enterococcus lavae sp. nov., isolated from the larvae of Allomyrina dichotoma.</title>
        <authorList>
            <person name="Lee S.D."/>
        </authorList>
    </citation>
    <scope>NUCLEOTIDE SEQUENCE</scope>
    <source>
        <strain evidence="9">BWB3-3</strain>
    </source>
</reference>
<comment type="subcellular location">
    <subcellularLocation>
        <location evidence="1 7">Cell membrane</location>
        <topology evidence="1 7">Multi-pass membrane protein</topology>
    </subcellularLocation>
</comment>
<feature type="transmembrane region" description="Helical" evidence="7">
    <location>
        <begin position="196"/>
        <end position="215"/>
    </location>
</feature>